<sequence>MKKKLTITVLLFIYFFSPSSVLAVSESIPDELQNRWLDSGEIEDQWRHELSDYREYLPFAADEHWLDPIKDGSVFSLKNWLDGISRFFIDEWMQNGRLIALLIFLTLLSVFLKVLVNSFENQSVSQISYFVIFGVLLTLAITSFHQAVTYTTEAIHGMGHFMLALLPLMLSMMAAFGNVASVAFFHPLILFFVQMSGVLITKVVLPLFFFSAILSIASEINKDYNVTQFAKLMKHIAFGILGAFLTLFLSVMSLQGVNAAVTDGVAIRATKFVTSNFIPVIGKMFTDATDTVLSASLLLKNTIGLAGVVMVMIITLFPALKVLVLGLIFKVTAAILQPVADGPIVEVIDIMGKHIFYILTALLTISLMFFFSLVMLIIVGNMTLMIR</sequence>
<dbReference type="Pfam" id="PF09546">
    <property type="entry name" value="Spore_III_AE"/>
    <property type="match status" value="1"/>
</dbReference>
<keyword evidence="1" id="KW-0812">Transmembrane</keyword>
<accession>A0A2I0QXA2</accession>
<dbReference type="InterPro" id="IPR014194">
    <property type="entry name" value="Spore_III_AE"/>
</dbReference>
<feature type="transmembrane region" description="Helical" evidence="1">
    <location>
        <begin position="236"/>
        <end position="261"/>
    </location>
</feature>
<evidence type="ECO:0000313" key="3">
    <source>
        <dbReference type="EMBL" id="PKR78963.1"/>
    </source>
</evidence>
<dbReference type="AlphaFoldDB" id="A0A2I0QXA2"/>
<comment type="caution">
    <text evidence="3">The sequence shown here is derived from an EMBL/GenBank/DDBJ whole genome shotgun (WGS) entry which is preliminary data.</text>
</comment>
<feature type="transmembrane region" description="Helical" evidence="1">
    <location>
        <begin position="355"/>
        <end position="379"/>
    </location>
</feature>
<keyword evidence="4" id="KW-1185">Reference proteome</keyword>
<keyword evidence="2" id="KW-0732">Signal</keyword>
<proteinExistence type="predicted"/>
<evidence type="ECO:0000256" key="1">
    <source>
        <dbReference type="SAM" id="Phobius"/>
    </source>
</evidence>
<feature type="signal peptide" evidence="2">
    <location>
        <begin position="1"/>
        <end position="23"/>
    </location>
</feature>
<protein>
    <submittedName>
        <fullName evidence="3">Stage III sporulation protein AE</fullName>
    </submittedName>
</protein>
<feature type="transmembrane region" description="Helical" evidence="1">
    <location>
        <begin position="98"/>
        <end position="116"/>
    </location>
</feature>
<feature type="transmembrane region" description="Helical" evidence="1">
    <location>
        <begin position="303"/>
        <end position="329"/>
    </location>
</feature>
<keyword evidence="1" id="KW-1133">Transmembrane helix</keyword>
<reference evidence="3 4" key="1">
    <citation type="submission" date="2017-06" db="EMBL/GenBank/DDBJ databases">
        <title>the draft geome sequence of Illustriluteabacillus marina B3227.</title>
        <authorList>
            <person name="He R.-H."/>
            <person name="Du Z.-J."/>
        </authorList>
    </citation>
    <scope>NUCLEOTIDE SEQUENCE [LARGE SCALE GENOMIC DNA]</scope>
    <source>
        <strain evidence="3 4">B3227</strain>
    </source>
</reference>
<dbReference type="Proteomes" id="UP000243524">
    <property type="component" value="Unassembled WGS sequence"/>
</dbReference>
<dbReference type="OrthoDB" id="2373222at2"/>
<gene>
    <name evidence="3" type="primary">spoIIIAE</name>
    <name evidence="3" type="ORF">CEY16_04200</name>
</gene>
<evidence type="ECO:0000256" key="2">
    <source>
        <dbReference type="SAM" id="SignalP"/>
    </source>
</evidence>
<name>A0A2I0QXA2_9BACI</name>
<feature type="chain" id="PRO_5014165297" evidence="2">
    <location>
        <begin position="24"/>
        <end position="387"/>
    </location>
</feature>
<dbReference type="RefSeq" id="WP_101330707.1">
    <property type="nucleotide sequence ID" value="NZ_PJNH01000001.1"/>
</dbReference>
<feature type="transmembrane region" description="Helical" evidence="1">
    <location>
        <begin position="188"/>
        <end position="216"/>
    </location>
</feature>
<organism evidence="3 4">
    <name type="scientific">Halalkalibacillus sediminis</name>
    <dbReference type="NCBI Taxonomy" id="2018042"/>
    <lineage>
        <taxon>Bacteria</taxon>
        <taxon>Bacillati</taxon>
        <taxon>Bacillota</taxon>
        <taxon>Bacilli</taxon>
        <taxon>Bacillales</taxon>
        <taxon>Bacillaceae</taxon>
        <taxon>Halalkalibacillus</taxon>
    </lineage>
</organism>
<feature type="transmembrane region" description="Helical" evidence="1">
    <location>
        <begin position="154"/>
        <end position="176"/>
    </location>
</feature>
<keyword evidence="1" id="KW-0472">Membrane</keyword>
<dbReference type="EMBL" id="PJNH01000001">
    <property type="protein sequence ID" value="PKR78963.1"/>
    <property type="molecule type" value="Genomic_DNA"/>
</dbReference>
<evidence type="ECO:0000313" key="4">
    <source>
        <dbReference type="Proteomes" id="UP000243524"/>
    </source>
</evidence>
<feature type="transmembrane region" description="Helical" evidence="1">
    <location>
        <begin position="128"/>
        <end position="148"/>
    </location>
</feature>
<dbReference type="NCBIfam" id="TIGR02829">
    <property type="entry name" value="spore_III_AE"/>
    <property type="match status" value="1"/>
</dbReference>